<dbReference type="EMBL" id="AP011540">
    <property type="protein sequence ID" value="BAI65054.1"/>
    <property type="molecule type" value="Genomic_DNA"/>
</dbReference>
<sequence>MWPWYTPSGNLARIPRFVILFSVLRGGVLDDDGVAVDVESLTVPVSHASLLGVLDSFEEKLVGVFNGQGCEGLLLTEPLVEGNDGCGGFDQVAVGTDVEFTLRTSDSVEAECGKECTRSNVLGFVGTEAQLTQGGEAQNPGTDDTAACDGTGFFERGRDATQAESGSGDAGVSLGGLYFLAACGNVLGAQLSFLVIDERVKFLSVKLYTGGYGINTGTATACLSVFSAGFLVCEDADDFTDEGAAQAHLVALASRVPRTEEERCGGGVEQCAHVCGGAVAQCAVLVVFGDGLTVDVTGTEVAIEDAVGEFHVGVFDGTVFGLVGDDGAGNLDDCFVAVLAALFDGGFCTVEFRLLAVNEDDLLRLALDGLLGFVLVFRLLYDVADFVCEDRLTVAPLTIDKLGGCQGCVGACCRFLFSDRGDNGAATELDVLDEVGEGDDGLGLVLGHGCLLR</sequence>
<name>D2NTS8_ROTMD</name>
<evidence type="ECO:0000313" key="1">
    <source>
        <dbReference type="EMBL" id="BAI65054.1"/>
    </source>
</evidence>
<dbReference type="HOGENOM" id="CLU_603921_0_0_11"/>
<protein>
    <submittedName>
        <fullName evidence="1">ABC-type multidrug transport system, ATPase component</fullName>
    </submittedName>
</protein>
<reference evidence="1 2" key="2">
    <citation type="journal article" date="2010" name="J Osaka Dent Univ">
        <title>Isolation and identification of Rothia mucilaginosa from persistent apical periodontitis lesions.</title>
        <authorList>
            <person name="Yamane K."/>
            <person name="Yoshida M."/>
            <person name="Fujihira T."/>
            <person name="Baba T."/>
            <person name="Tsuji N."/>
            <person name="Hayashi H."/>
            <person name="Sugimori C."/>
            <person name="Yamanaka T."/>
            <person name="Mashimo C."/>
            <person name="Nambu T."/>
            <person name="Kawai H."/>
            <person name="Fukushima H."/>
        </authorList>
    </citation>
    <scope>NUCLEOTIDE SEQUENCE [LARGE SCALE GENOMIC DNA]</scope>
    <source>
        <strain evidence="1 2">DY-18</strain>
    </source>
</reference>
<keyword evidence="2" id="KW-1185">Reference proteome</keyword>
<reference evidence="1 2" key="3">
    <citation type="journal article" date="2010" name="Sequencing">
        <title>Complete Genome Sequence of Rothia mucilaginosa DY-18: A Clinical Isolate with Dense Meshwork-Like Structures from a Persistent Apical Periodontitis Lesion.</title>
        <authorList>
            <person name="Yamane K."/>
            <person name="Nambu T."/>
            <person name="Yamanaka T."/>
            <person name="Mashimo C."/>
            <person name="Sugimori C."/>
            <person name="Leung K.-P."/>
            <person name="Fukushima H."/>
        </authorList>
    </citation>
    <scope>NUCLEOTIDE SEQUENCE [LARGE SCALE GENOMIC DNA]</scope>
    <source>
        <strain evidence="1 2">DY-18</strain>
    </source>
</reference>
<reference evidence="2" key="1">
    <citation type="submission" date="2009-07" db="EMBL/GenBank/DDBJ databases">
        <title>Complete genome sequence of Rothia mucilaginosa DJ.</title>
        <authorList>
            <person name="Yamane K."/>
            <person name="Nambu T."/>
            <person name="Mashimo C."/>
            <person name="Sugimori C."/>
            <person name="Yamanaka T."/>
            <person name="Leung K."/>
            <person name="Fukushima H."/>
        </authorList>
    </citation>
    <scope>NUCLEOTIDE SEQUENCE [LARGE SCALE GENOMIC DNA]</scope>
    <source>
        <strain evidence="2">DY-18</strain>
    </source>
</reference>
<gene>
    <name evidence="1" type="ordered locus">RMDY18_12220</name>
</gene>
<dbReference type="AlphaFoldDB" id="D2NTS8"/>
<organism evidence="1 2">
    <name type="scientific">Rothia mucilaginosa (strain DY-18)</name>
    <name type="common">Stomatococcus mucilaginosus</name>
    <dbReference type="NCBI Taxonomy" id="680646"/>
    <lineage>
        <taxon>Bacteria</taxon>
        <taxon>Bacillati</taxon>
        <taxon>Actinomycetota</taxon>
        <taxon>Actinomycetes</taxon>
        <taxon>Micrococcales</taxon>
        <taxon>Micrococcaceae</taxon>
        <taxon>Rothia</taxon>
    </lineage>
</organism>
<proteinExistence type="predicted"/>
<dbReference type="Proteomes" id="UP000001883">
    <property type="component" value="Chromosome"/>
</dbReference>
<dbReference type="STRING" id="680646.RMDY18_12220"/>
<evidence type="ECO:0000313" key="2">
    <source>
        <dbReference type="Proteomes" id="UP000001883"/>
    </source>
</evidence>
<dbReference type="KEGG" id="rmu:RMDY18_12220"/>
<accession>D2NTS8</accession>